<sequence>MMYWLKRTLSKNSRNPTTSTQSNSTQPQQQHEQEQEQHGITEELINHVKSFTIHTFKNFPLQDEDESNYSEEVESTSTRVRKDLSQWQERHAVLILSRVKEISQLRYVLCPRHLKENQFWKIYFTLARSHLAAYELRAIQQEKLKQMAMEEDKSSDNHPYEIEMSEAKHVNFIEPLPPS</sequence>
<dbReference type="EMBL" id="CASHSV030000206">
    <property type="protein sequence ID" value="CAJ2655809.1"/>
    <property type="molecule type" value="Genomic_DNA"/>
</dbReference>
<organism evidence="1 2">
    <name type="scientific">Trifolium pratense</name>
    <name type="common">Red clover</name>
    <dbReference type="NCBI Taxonomy" id="57577"/>
    <lineage>
        <taxon>Eukaryota</taxon>
        <taxon>Viridiplantae</taxon>
        <taxon>Streptophyta</taxon>
        <taxon>Embryophyta</taxon>
        <taxon>Tracheophyta</taxon>
        <taxon>Spermatophyta</taxon>
        <taxon>Magnoliopsida</taxon>
        <taxon>eudicotyledons</taxon>
        <taxon>Gunneridae</taxon>
        <taxon>Pentapetalae</taxon>
        <taxon>rosids</taxon>
        <taxon>fabids</taxon>
        <taxon>Fabales</taxon>
        <taxon>Fabaceae</taxon>
        <taxon>Papilionoideae</taxon>
        <taxon>50 kb inversion clade</taxon>
        <taxon>NPAAA clade</taxon>
        <taxon>Hologalegina</taxon>
        <taxon>IRL clade</taxon>
        <taxon>Trifolieae</taxon>
        <taxon>Trifolium</taxon>
    </lineage>
</organism>
<evidence type="ECO:0000313" key="2">
    <source>
        <dbReference type="Proteomes" id="UP001177021"/>
    </source>
</evidence>
<reference evidence="1" key="1">
    <citation type="submission" date="2023-10" db="EMBL/GenBank/DDBJ databases">
        <authorList>
            <person name="Rodriguez Cubillos JULIANA M."/>
            <person name="De Vega J."/>
        </authorList>
    </citation>
    <scope>NUCLEOTIDE SEQUENCE</scope>
</reference>
<accession>A0ACB0KHI7</accession>
<name>A0ACB0KHI7_TRIPR</name>
<protein>
    <submittedName>
        <fullName evidence="1">Uncharacterized protein</fullName>
    </submittedName>
</protein>
<dbReference type="Proteomes" id="UP001177021">
    <property type="component" value="Unassembled WGS sequence"/>
</dbReference>
<keyword evidence="2" id="KW-1185">Reference proteome</keyword>
<comment type="caution">
    <text evidence="1">The sequence shown here is derived from an EMBL/GenBank/DDBJ whole genome shotgun (WGS) entry which is preliminary data.</text>
</comment>
<evidence type="ECO:0000313" key="1">
    <source>
        <dbReference type="EMBL" id="CAJ2655809.1"/>
    </source>
</evidence>
<gene>
    <name evidence="1" type="ORF">MILVUS5_LOCUS22676</name>
</gene>
<proteinExistence type="predicted"/>